<sequence>MIAHWVLGQNLAHRAYGPGYDIYQLLREVFEHEAR</sequence>
<dbReference type="Proteomes" id="UP000019141">
    <property type="component" value="Unassembled WGS sequence"/>
</dbReference>
<dbReference type="HOGENOM" id="CLU_3363951_0_0_7"/>
<evidence type="ECO:0000313" key="1">
    <source>
        <dbReference type="EMBL" id="ETW97549.1"/>
    </source>
</evidence>
<reference evidence="1 2" key="1">
    <citation type="journal article" date="2014" name="Nature">
        <title>An environmental bacterial taxon with a large and distinct metabolic repertoire.</title>
        <authorList>
            <person name="Wilson M.C."/>
            <person name="Mori T."/>
            <person name="Ruckert C."/>
            <person name="Uria A.R."/>
            <person name="Helf M.J."/>
            <person name="Takada K."/>
            <person name="Gernert C."/>
            <person name="Steffens U.A."/>
            <person name="Heycke N."/>
            <person name="Schmitt S."/>
            <person name="Rinke C."/>
            <person name="Helfrich E.J."/>
            <person name="Brachmann A.O."/>
            <person name="Gurgui C."/>
            <person name="Wakimoto T."/>
            <person name="Kracht M."/>
            <person name="Crusemann M."/>
            <person name="Hentschel U."/>
            <person name="Abe I."/>
            <person name="Matsunaga S."/>
            <person name="Kalinowski J."/>
            <person name="Takeyama H."/>
            <person name="Piel J."/>
        </authorList>
    </citation>
    <scope>NUCLEOTIDE SEQUENCE [LARGE SCALE GENOMIC DNA]</scope>
    <source>
        <strain evidence="2">TSY1</strain>
    </source>
</reference>
<proteinExistence type="predicted"/>
<comment type="caution">
    <text evidence="1">The sequence shown here is derived from an EMBL/GenBank/DDBJ whole genome shotgun (WGS) entry which is preliminary data.</text>
</comment>
<dbReference type="EMBL" id="AZHW01000651">
    <property type="protein sequence ID" value="ETW97549.1"/>
    <property type="molecule type" value="Genomic_DNA"/>
</dbReference>
<keyword evidence="2" id="KW-1185">Reference proteome</keyword>
<evidence type="ECO:0000313" key="2">
    <source>
        <dbReference type="Proteomes" id="UP000019141"/>
    </source>
</evidence>
<gene>
    <name evidence="1" type="ORF">ETSY1_22250</name>
</gene>
<name>W4LI06_ENTF1</name>
<accession>W4LI06</accession>
<dbReference type="AlphaFoldDB" id="W4LI06"/>
<protein>
    <submittedName>
        <fullName evidence="1">Uncharacterized protein</fullName>
    </submittedName>
</protein>
<organism evidence="1 2">
    <name type="scientific">Entotheonella factor</name>
    <dbReference type="NCBI Taxonomy" id="1429438"/>
    <lineage>
        <taxon>Bacteria</taxon>
        <taxon>Pseudomonadati</taxon>
        <taxon>Nitrospinota/Tectimicrobiota group</taxon>
        <taxon>Candidatus Tectimicrobiota</taxon>
        <taxon>Candidatus Entotheonellia</taxon>
        <taxon>Candidatus Entotheonellales</taxon>
        <taxon>Candidatus Entotheonellaceae</taxon>
        <taxon>Candidatus Entotheonella</taxon>
    </lineage>
</organism>